<organism evidence="2 3">
    <name type="scientific">Streptomyces coeruleoprunus</name>
    <dbReference type="NCBI Taxonomy" id="285563"/>
    <lineage>
        <taxon>Bacteria</taxon>
        <taxon>Bacillati</taxon>
        <taxon>Actinomycetota</taxon>
        <taxon>Actinomycetes</taxon>
        <taxon>Kitasatosporales</taxon>
        <taxon>Streptomycetaceae</taxon>
        <taxon>Streptomyces</taxon>
    </lineage>
</organism>
<protein>
    <submittedName>
        <fullName evidence="2">MEDS domain-containing protein</fullName>
    </submittedName>
</protein>
<gene>
    <name evidence="2" type="ORF">ACFPM3_04610</name>
</gene>
<dbReference type="EMBL" id="JBHSJD010000002">
    <property type="protein sequence ID" value="MFC5021434.1"/>
    <property type="molecule type" value="Genomic_DNA"/>
</dbReference>
<keyword evidence="3" id="KW-1185">Reference proteome</keyword>
<feature type="domain" description="MEDS" evidence="1">
    <location>
        <begin position="24"/>
        <end position="185"/>
    </location>
</feature>
<sequence>MSVLVSEERHPGTLPVQHMALGHHAFLCYDGDSPGWDVLAAFVWTGLARGEKVIVLGPPELTEAQVAARLQQAPGLLVASGYERAQLELSSMRELIMPTRTFTADRQWQRIVEETEAARAEGYAGLRTYIDMGWVAALGADFDTMMDRERRAGHLFDSGFYSEICAYDRRRFPEPVLDAMCRAHPQNLLPALGALRCRRDGATLAVIGEAGAATYERFAEALDGLLRAPLPDGTATVDLLRAGFLGAECASALVRALDGAGARRPLRIRCSAGHALLLRRLGADPSVLDVAR</sequence>
<evidence type="ECO:0000313" key="2">
    <source>
        <dbReference type="EMBL" id="MFC5021434.1"/>
    </source>
</evidence>
<name>A0ABV9XAE1_9ACTN</name>
<proteinExistence type="predicted"/>
<dbReference type="RefSeq" id="WP_345693394.1">
    <property type="nucleotide sequence ID" value="NZ_BAABIT010000001.1"/>
</dbReference>
<evidence type="ECO:0000259" key="1">
    <source>
        <dbReference type="Pfam" id="PF14417"/>
    </source>
</evidence>
<reference evidence="3" key="1">
    <citation type="journal article" date="2019" name="Int. J. Syst. Evol. Microbiol.">
        <title>The Global Catalogue of Microorganisms (GCM) 10K type strain sequencing project: providing services to taxonomists for standard genome sequencing and annotation.</title>
        <authorList>
            <consortium name="The Broad Institute Genomics Platform"/>
            <consortium name="The Broad Institute Genome Sequencing Center for Infectious Disease"/>
            <person name="Wu L."/>
            <person name="Ma J."/>
        </authorList>
    </citation>
    <scope>NUCLEOTIDE SEQUENCE [LARGE SCALE GENOMIC DNA]</scope>
    <source>
        <strain evidence="3">CGMCC 4.1648</strain>
    </source>
</reference>
<dbReference type="Proteomes" id="UP001595829">
    <property type="component" value="Unassembled WGS sequence"/>
</dbReference>
<dbReference type="InterPro" id="IPR025847">
    <property type="entry name" value="MEDS_domain"/>
</dbReference>
<evidence type="ECO:0000313" key="3">
    <source>
        <dbReference type="Proteomes" id="UP001595829"/>
    </source>
</evidence>
<dbReference type="Pfam" id="PF14417">
    <property type="entry name" value="MEDS"/>
    <property type="match status" value="1"/>
</dbReference>
<comment type="caution">
    <text evidence="2">The sequence shown here is derived from an EMBL/GenBank/DDBJ whole genome shotgun (WGS) entry which is preliminary data.</text>
</comment>
<accession>A0ABV9XAE1</accession>